<organism evidence="5 6">
    <name type="scientific">Spongiibacter nanhainus</name>
    <dbReference type="NCBI Taxonomy" id="2794344"/>
    <lineage>
        <taxon>Bacteria</taxon>
        <taxon>Pseudomonadati</taxon>
        <taxon>Pseudomonadota</taxon>
        <taxon>Gammaproteobacteria</taxon>
        <taxon>Cellvibrionales</taxon>
        <taxon>Spongiibacteraceae</taxon>
        <taxon>Spongiibacter</taxon>
    </lineage>
</organism>
<evidence type="ECO:0000313" key="5">
    <source>
        <dbReference type="EMBL" id="QQD17909.1"/>
    </source>
</evidence>
<keyword evidence="6" id="KW-1185">Reference proteome</keyword>
<accession>A0A7T4R077</accession>
<dbReference type="GO" id="GO:0043565">
    <property type="term" value="F:sequence-specific DNA binding"/>
    <property type="evidence" value="ECO:0007669"/>
    <property type="project" value="InterPro"/>
</dbReference>
<dbReference type="InterPro" id="IPR018060">
    <property type="entry name" value="HTH_AraC"/>
</dbReference>
<dbReference type="InterPro" id="IPR050204">
    <property type="entry name" value="AraC_XylS_family_regulators"/>
</dbReference>
<sequence length="274" mass="30597">MASSQTHNNDKIAHPAEAGVTIYYWPCSLVLLAPSLLLDRPASPLCATLRIACNEPYTIEVEGKTLQTRASLVAPRAGRKRVTAVNSDIALFYIPIDMPEYAALKNKLGEQKIIDLPFDDVATFVPTIRKAMVETLSRDAIKGLVKDVVRAIAGEVDAARMPLDNRIVRARAILDDTPLNEVRLESLAEQVHLSPSRLRELFKKQTGFTIGQYARWRAVWRGALLWQRGMKFTDLALEAGFHDLAHVDRAFNEVFGMNPSKVIDADYVRLVNCE</sequence>
<keyword evidence="2" id="KW-0238">DNA-binding</keyword>
<keyword evidence="3" id="KW-0804">Transcription</keyword>
<dbReference type="RefSeq" id="WP_198569408.1">
    <property type="nucleotide sequence ID" value="NZ_CP066167.1"/>
</dbReference>
<gene>
    <name evidence="5" type="ORF">I6N98_16445</name>
</gene>
<dbReference type="Pfam" id="PF12833">
    <property type="entry name" value="HTH_18"/>
    <property type="match status" value="1"/>
</dbReference>
<dbReference type="AlphaFoldDB" id="A0A7T4R077"/>
<reference evidence="5 6" key="1">
    <citation type="submission" date="2020-12" db="EMBL/GenBank/DDBJ databases">
        <authorList>
            <person name="Shan Y."/>
        </authorList>
    </citation>
    <scope>NUCLEOTIDE SEQUENCE [LARGE SCALE GENOMIC DNA]</scope>
    <source>
        <strain evidence="6">csc3.9</strain>
    </source>
</reference>
<evidence type="ECO:0000256" key="2">
    <source>
        <dbReference type="ARBA" id="ARBA00023125"/>
    </source>
</evidence>
<proteinExistence type="predicted"/>
<evidence type="ECO:0000259" key="4">
    <source>
        <dbReference type="PROSITE" id="PS01124"/>
    </source>
</evidence>
<dbReference type="GO" id="GO:0003700">
    <property type="term" value="F:DNA-binding transcription factor activity"/>
    <property type="evidence" value="ECO:0007669"/>
    <property type="project" value="InterPro"/>
</dbReference>
<evidence type="ECO:0000313" key="6">
    <source>
        <dbReference type="Proteomes" id="UP000596063"/>
    </source>
</evidence>
<dbReference type="SUPFAM" id="SSF46689">
    <property type="entry name" value="Homeodomain-like"/>
    <property type="match status" value="2"/>
</dbReference>
<dbReference type="PROSITE" id="PS01124">
    <property type="entry name" value="HTH_ARAC_FAMILY_2"/>
    <property type="match status" value="1"/>
</dbReference>
<protein>
    <submittedName>
        <fullName evidence="5">Helix-turn-helix transcriptional regulator</fullName>
    </submittedName>
</protein>
<feature type="domain" description="HTH araC/xylS-type" evidence="4">
    <location>
        <begin position="168"/>
        <end position="265"/>
    </location>
</feature>
<keyword evidence="1" id="KW-0805">Transcription regulation</keyword>
<dbReference type="InterPro" id="IPR009057">
    <property type="entry name" value="Homeodomain-like_sf"/>
</dbReference>
<dbReference type="PANTHER" id="PTHR46796">
    <property type="entry name" value="HTH-TYPE TRANSCRIPTIONAL ACTIVATOR RHAS-RELATED"/>
    <property type="match status" value="1"/>
</dbReference>
<dbReference type="SMART" id="SM00342">
    <property type="entry name" value="HTH_ARAC"/>
    <property type="match status" value="1"/>
</dbReference>
<name>A0A7T4R077_9GAMM</name>
<dbReference type="PANTHER" id="PTHR46796:SF6">
    <property type="entry name" value="ARAC SUBFAMILY"/>
    <property type="match status" value="1"/>
</dbReference>
<dbReference type="KEGG" id="snan:I6N98_16445"/>
<dbReference type="Gene3D" id="1.10.10.60">
    <property type="entry name" value="Homeodomain-like"/>
    <property type="match status" value="2"/>
</dbReference>
<evidence type="ECO:0000256" key="1">
    <source>
        <dbReference type="ARBA" id="ARBA00023015"/>
    </source>
</evidence>
<dbReference type="Proteomes" id="UP000596063">
    <property type="component" value="Chromosome"/>
</dbReference>
<evidence type="ECO:0000256" key="3">
    <source>
        <dbReference type="ARBA" id="ARBA00023163"/>
    </source>
</evidence>
<dbReference type="EMBL" id="CP066167">
    <property type="protein sequence ID" value="QQD17909.1"/>
    <property type="molecule type" value="Genomic_DNA"/>
</dbReference>